<dbReference type="GO" id="GO:0043565">
    <property type="term" value="F:sequence-specific DNA binding"/>
    <property type="evidence" value="ECO:0007669"/>
    <property type="project" value="TreeGrafter"/>
</dbReference>
<dbReference type="InterPro" id="IPR029063">
    <property type="entry name" value="SAM-dependent_MTases_sf"/>
</dbReference>
<keyword evidence="3 7" id="KW-0489">Methyltransferase</keyword>
<dbReference type="InterPro" id="IPR023095">
    <property type="entry name" value="Ade_MeTrfase_dom_2"/>
</dbReference>
<organism evidence="7">
    <name type="scientific">Escherichia coli</name>
    <dbReference type="NCBI Taxonomy" id="562"/>
    <lineage>
        <taxon>Bacteria</taxon>
        <taxon>Pseudomonadati</taxon>
        <taxon>Pseudomonadota</taxon>
        <taxon>Gammaproteobacteria</taxon>
        <taxon>Enterobacterales</taxon>
        <taxon>Enterobacteriaceae</taxon>
        <taxon>Escherichia</taxon>
    </lineage>
</organism>
<dbReference type="AlphaFoldDB" id="A0A6D2F892"/>
<dbReference type="InterPro" id="IPR012263">
    <property type="entry name" value="M_m6A_EcoRV"/>
</dbReference>
<dbReference type="GO" id="GO:0009007">
    <property type="term" value="F:site-specific DNA-methyltransferase (adenine-specific) activity"/>
    <property type="evidence" value="ECO:0007669"/>
    <property type="project" value="UniProtKB-EC"/>
</dbReference>
<dbReference type="GO" id="GO:0006298">
    <property type="term" value="P:mismatch repair"/>
    <property type="evidence" value="ECO:0007669"/>
    <property type="project" value="TreeGrafter"/>
</dbReference>
<comment type="catalytic activity">
    <reaction evidence="6">
        <text>a 2'-deoxyadenosine in DNA + S-adenosyl-L-methionine = an N(6)-methyl-2'-deoxyadenosine in DNA + S-adenosyl-L-homocysteine + H(+)</text>
        <dbReference type="Rhea" id="RHEA:15197"/>
        <dbReference type="Rhea" id="RHEA-COMP:12418"/>
        <dbReference type="Rhea" id="RHEA-COMP:12419"/>
        <dbReference type="ChEBI" id="CHEBI:15378"/>
        <dbReference type="ChEBI" id="CHEBI:57856"/>
        <dbReference type="ChEBI" id="CHEBI:59789"/>
        <dbReference type="ChEBI" id="CHEBI:90615"/>
        <dbReference type="ChEBI" id="CHEBI:90616"/>
        <dbReference type="EC" id="2.1.1.72"/>
    </reaction>
</comment>
<evidence type="ECO:0000256" key="6">
    <source>
        <dbReference type="ARBA" id="ARBA00047942"/>
    </source>
</evidence>
<comment type="caution">
    <text evidence="7">The sequence shown here is derived from an EMBL/GenBank/DDBJ whole genome shotgun (WGS) entry which is preliminary data.</text>
</comment>
<keyword evidence="5" id="KW-0949">S-adenosyl-L-methionine</keyword>
<evidence type="ECO:0000313" key="7">
    <source>
        <dbReference type="EMBL" id="TXW60421.1"/>
    </source>
</evidence>
<dbReference type="EC" id="2.1.1.72" evidence="2"/>
<evidence type="ECO:0000256" key="2">
    <source>
        <dbReference type="ARBA" id="ARBA00011900"/>
    </source>
</evidence>
<keyword evidence="4" id="KW-0808">Transferase</keyword>
<proteinExistence type="inferred from homology"/>
<comment type="similarity">
    <text evidence="1">Belongs to the N(4)/N(6)-methyltransferase family.</text>
</comment>
<dbReference type="Gene3D" id="1.10.1020.10">
    <property type="entry name" value="Adenine-specific Methyltransferase, Domain 2"/>
    <property type="match status" value="1"/>
</dbReference>
<dbReference type="RefSeq" id="WP_000675355.1">
    <property type="nucleotide sequence ID" value="NZ_BDPN01000001.1"/>
</dbReference>
<reference evidence="7" key="1">
    <citation type="submission" date="2018-09" db="EMBL/GenBank/DDBJ databases">
        <title>Persistent metagenomic signatures of early life antibiotic treatment in the infant gut microbiota and resistome.</title>
        <authorList>
            <person name="Gasparrini A.J."/>
        </authorList>
    </citation>
    <scope>NUCLEOTIDE SEQUENCE</scope>
    <source>
        <strain evidence="7">N039.E-6</strain>
    </source>
</reference>
<name>A0A6D2F892_ECOLX</name>
<dbReference type="Pfam" id="PF02086">
    <property type="entry name" value="MethyltransfD12"/>
    <property type="match status" value="1"/>
</dbReference>
<dbReference type="SUPFAM" id="SSF53335">
    <property type="entry name" value="S-adenosyl-L-methionine-dependent methyltransferases"/>
    <property type="match status" value="1"/>
</dbReference>
<evidence type="ECO:0000256" key="1">
    <source>
        <dbReference type="ARBA" id="ARBA00006594"/>
    </source>
</evidence>
<evidence type="ECO:0000256" key="5">
    <source>
        <dbReference type="ARBA" id="ARBA00022691"/>
    </source>
</evidence>
<dbReference type="GO" id="GO:1904047">
    <property type="term" value="F:S-adenosyl-L-methionine binding"/>
    <property type="evidence" value="ECO:0007669"/>
    <property type="project" value="TreeGrafter"/>
</dbReference>
<dbReference type="PANTHER" id="PTHR30481">
    <property type="entry name" value="DNA ADENINE METHYLASE"/>
    <property type="match status" value="1"/>
</dbReference>
<gene>
    <name evidence="7" type="ORF">D4M70_25335</name>
</gene>
<dbReference type="GO" id="GO:0009307">
    <property type="term" value="P:DNA restriction-modification system"/>
    <property type="evidence" value="ECO:0007669"/>
    <property type="project" value="InterPro"/>
</dbReference>
<protein>
    <recommendedName>
        <fullName evidence="2">site-specific DNA-methyltransferase (adenine-specific)</fullName>
        <ecNumber evidence="2">2.1.1.72</ecNumber>
    </recommendedName>
</protein>
<evidence type="ECO:0000256" key="4">
    <source>
        <dbReference type="ARBA" id="ARBA00022679"/>
    </source>
</evidence>
<accession>A0A6D2F892</accession>
<dbReference type="InterPro" id="IPR012327">
    <property type="entry name" value="MeTrfase_D12"/>
</dbReference>
<dbReference type="PRINTS" id="PR00505">
    <property type="entry name" value="D12N6MTFRASE"/>
</dbReference>
<dbReference type="EMBL" id="QYMX01000067">
    <property type="protein sequence ID" value="TXW60421.1"/>
    <property type="molecule type" value="Genomic_DNA"/>
</dbReference>
<dbReference type="PIRSF" id="PIRSF000398">
    <property type="entry name" value="M_m6A_EcoRV"/>
    <property type="match status" value="1"/>
</dbReference>
<dbReference type="Gene3D" id="3.40.50.150">
    <property type="entry name" value="Vaccinia Virus protein VP39"/>
    <property type="match status" value="1"/>
</dbReference>
<dbReference type="GO" id="GO:0032259">
    <property type="term" value="P:methylation"/>
    <property type="evidence" value="ECO:0007669"/>
    <property type="project" value="UniProtKB-KW"/>
</dbReference>
<dbReference type="PANTHER" id="PTHR30481:SF2">
    <property type="entry name" value="SITE-SPECIFIC DNA-METHYLTRANSFERASE (ADENINE-SPECIFIC)"/>
    <property type="match status" value="1"/>
</dbReference>
<sequence>MKFYTPLRYPGGKGKLSYFLKDVIEKNSLNDGAYAEPYAGGAGVALELLLEEYVRKIYINDADFAVYSFWSSVVSDTDELCRLISRAKIDMDEWSFHRYVISNPSEFTKLEVGFAAFFLNRTNRSGILKAGVIGGKSQNGKWKMDVRFNRADLISRIEKIANYNQRIVVTNLDALDFLDALNFMDNMGKVDKNKILLYLDPPYYIKGQGLYRNFYEHDDHVLVMKKLTEINFPNWLVSYDNAKEIKDIYNEFPQVEYSLQYTAHLKKSGEEVMIFSPEIIIPNTLKGVSMPTCA</sequence>
<evidence type="ECO:0000256" key="3">
    <source>
        <dbReference type="ARBA" id="ARBA00022603"/>
    </source>
</evidence>